<organism evidence="16 17">
    <name type="scientific">Synaphobranchus kaupii</name>
    <name type="common">Kaup's arrowtooth eel</name>
    <dbReference type="NCBI Taxonomy" id="118154"/>
    <lineage>
        <taxon>Eukaryota</taxon>
        <taxon>Metazoa</taxon>
        <taxon>Chordata</taxon>
        <taxon>Craniata</taxon>
        <taxon>Vertebrata</taxon>
        <taxon>Euteleostomi</taxon>
        <taxon>Actinopterygii</taxon>
        <taxon>Neopterygii</taxon>
        <taxon>Teleostei</taxon>
        <taxon>Anguilliformes</taxon>
        <taxon>Synaphobranchidae</taxon>
        <taxon>Synaphobranchus</taxon>
    </lineage>
</organism>
<protein>
    <recommendedName>
        <fullName evidence="6">Threonylcarbamoyl-AMP synthase</fullName>
        <ecNumber evidence="5">2.7.7.87</ecNumber>
    </recommendedName>
</protein>
<sequence>MKPPRSSLPVSSWSCVIKNSQKNRETERGEESYLHDQRQSENKREEKTCILTVLLEHFNCTLAMTTGGFASVFYSEPAVLGLLANVFSAFYVALQNFAHVITGEPAKGLENTLAGVHLILIGGAVQMVAGLLTFRKYDHLAGTTFLAFSALWGSYGATRLVLGSWDGFNDTLTVTNVTVTTQLQPPPISESATAGLVAYISVAFIVTFCSATASYVMPVVFGAITVTLALEAIGLQATGALAASGTFQLVITLVGLYGATALLLKGLYQRHVLPGFGNALFDVLLLGAAVKPSARKQVRKGKEEEEKKKDSKYAEPFALGNMADTVAAVILAFHSFGYPASFQVGALWVSFDAVAQLLASYYASLRGDAFHCTKFGLHLVFWLVLSWEEFVGTVYLPALGVGPGGVAEARMGLVGNWFFLLASLLPCLLSLCRDRLELLHNLAFALVTVAALPQIPATSRGPFLGVALSLYAALSLVLSFISLVNSIAEKVLIPRGNRLVATGKLQEALFGLKRCLTPRLMPVPPSPASPAQLSARLPDTLFFLSNGLAAFAALHVHAFNTTCSLLALPGVLVPGVLLQLYVARLQVRGGRRFGPTVPFCYAAIWATWSWLRLADLILGTTDPTIHAFTVAAMAFLVINFFIIIIATYSNAVLLALTITMEGLLFTFLLFTISKLPLLVEVGLFAFFAFVCLYGATASLTNQVFEKNLIPMGAKLLKSKPKSTSAAGPPCPCPSSEKTSGLKTIAGILNTGGVCGIPSDTVYTLSASCGHPAAIQRIYNIKDRPMEKPICLTIAHLEQLVAVAPPFSPLLWEFMRHVYPGGIGCIVKKGEWLRKLGVGEAYDYVGTKDSIMIRISDLTVTSHLLSMTGPLAITSANPSGEPDSTHHDMVITRLADKLDGVLCDGDSTELVSSTVVICTKIDEGTLSFLREGAVPKAKVLQIFEMVKNKMAATQDA</sequence>
<feature type="transmembrane region" description="Helical" evidence="14">
    <location>
        <begin position="625"/>
        <end position="645"/>
    </location>
</feature>
<accession>A0A9Q1F4Y2</accession>
<gene>
    <name evidence="16" type="ORF">SKAU_G00227530</name>
</gene>
<comment type="catalytic activity">
    <reaction evidence="12">
        <text>L-threonine + hydrogencarbonate + ATP = L-threonylcarbamoyladenylate + diphosphate + H2O</text>
        <dbReference type="Rhea" id="RHEA:36407"/>
        <dbReference type="ChEBI" id="CHEBI:15377"/>
        <dbReference type="ChEBI" id="CHEBI:17544"/>
        <dbReference type="ChEBI" id="CHEBI:30616"/>
        <dbReference type="ChEBI" id="CHEBI:33019"/>
        <dbReference type="ChEBI" id="CHEBI:57926"/>
        <dbReference type="ChEBI" id="CHEBI:73682"/>
        <dbReference type="EC" id="2.7.7.87"/>
    </reaction>
</comment>
<feature type="transmembrane region" description="Helical" evidence="14">
    <location>
        <begin position="541"/>
        <end position="559"/>
    </location>
</feature>
<feature type="transmembrane region" description="Helical" evidence="14">
    <location>
        <begin position="72"/>
        <end position="94"/>
    </location>
</feature>
<feature type="transmembrane region" description="Helical" evidence="14">
    <location>
        <begin position="375"/>
        <end position="399"/>
    </location>
</feature>
<dbReference type="Pfam" id="PF01300">
    <property type="entry name" value="Sua5_yciO_yrdC"/>
    <property type="match status" value="1"/>
</dbReference>
<evidence type="ECO:0000256" key="10">
    <source>
        <dbReference type="ARBA" id="ARBA00022989"/>
    </source>
</evidence>
<evidence type="ECO:0000313" key="17">
    <source>
        <dbReference type="Proteomes" id="UP001152622"/>
    </source>
</evidence>
<feature type="transmembrane region" description="Helical" evidence="14">
    <location>
        <begin position="652"/>
        <end position="672"/>
    </location>
</feature>
<dbReference type="AlphaFoldDB" id="A0A9Q1F4Y2"/>
<feature type="transmembrane region" description="Helical" evidence="14">
    <location>
        <begin position="272"/>
        <end position="290"/>
    </location>
</feature>
<keyword evidence="17" id="KW-1185">Reference proteome</keyword>
<dbReference type="OrthoDB" id="3648309at2759"/>
<feature type="transmembrane region" description="Helical" evidence="14">
    <location>
        <begin position="438"/>
        <end position="457"/>
    </location>
</feature>
<dbReference type="Pfam" id="PF01184">
    <property type="entry name" value="Gpr1_Fun34_YaaH"/>
    <property type="match status" value="1"/>
</dbReference>
<dbReference type="GO" id="GO:0005737">
    <property type="term" value="C:cytoplasm"/>
    <property type="evidence" value="ECO:0007669"/>
    <property type="project" value="UniProtKB-SubCell"/>
</dbReference>
<dbReference type="GO" id="GO:0006450">
    <property type="term" value="P:regulation of translational fidelity"/>
    <property type="evidence" value="ECO:0007669"/>
    <property type="project" value="TreeGrafter"/>
</dbReference>
<evidence type="ECO:0000256" key="13">
    <source>
        <dbReference type="SAM" id="MobiDB-lite"/>
    </source>
</evidence>
<dbReference type="EC" id="2.7.7.87" evidence="5"/>
<evidence type="ECO:0000256" key="4">
    <source>
        <dbReference type="ARBA" id="ARBA00007663"/>
    </source>
</evidence>
<keyword evidence="10 14" id="KW-1133">Transmembrane helix</keyword>
<comment type="similarity">
    <text evidence="4">Belongs to the SUA5 family.</text>
</comment>
<keyword evidence="8" id="KW-0808">Transferase</keyword>
<evidence type="ECO:0000256" key="5">
    <source>
        <dbReference type="ARBA" id="ARBA00012584"/>
    </source>
</evidence>
<dbReference type="GO" id="GO:0061710">
    <property type="term" value="F:L-threonylcarbamoyladenylate synthase"/>
    <property type="evidence" value="ECO:0007669"/>
    <property type="project" value="UniProtKB-EC"/>
</dbReference>
<dbReference type="PANTHER" id="PTHR17490">
    <property type="entry name" value="SUA5"/>
    <property type="match status" value="1"/>
</dbReference>
<dbReference type="EMBL" id="JAINUF010000008">
    <property type="protein sequence ID" value="KAJ8351277.1"/>
    <property type="molecule type" value="Genomic_DNA"/>
</dbReference>
<evidence type="ECO:0000256" key="2">
    <source>
        <dbReference type="ARBA" id="ARBA00004496"/>
    </source>
</evidence>
<comment type="similarity">
    <text evidence="3">Belongs to the acetate uptake transporter (AceTr) (TC 2.A.96) family.</text>
</comment>
<dbReference type="GO" id="GO:0000049">
    <property type="term" value="F:tRNA binding"/>
    <property type="evidence" value="ECO:0007669"/>
    <property type="project" value="TreeGrafter"/>
</dbReference>
<feature type="transmembrane region" description="Helical" evidence="14">
    <location>
        <begin position="565"/>
        <end position="583"/>
    </location>
</feature>
<evidence type="ECO:0000256" key="3">
    <source>
        <dbReference type="ARBA" id="ARBA00005587"/>
    </source>
</evidence>
<comment type="caution">
    <text evidence="16">The sequence shown here is derived from an EMBL/GenBank/DDBJ whole genome shotgun (WGS) entry which is preliminary data.</text>
</comment>
<feature type="transmembrane region" description="Helical" evidence="14">
    <location>
        <begin position="342"/>
        <end position="363"/>
    </location>
</feature>
<dbReference type="InterPro" id="IPR000791">
    <property type="entry name" value="Gpr1/Fun34/SatP-like"/>
</dbReference>
<reference evidence="16" key="1">
    <citation type="journal article" date="2023" name="Science">
        <title>Genome structures resolve the early diversification of teleost fishes.</title>
        <authorList>
            <person name="Parey E."/>
            <person name="Louis A."/>
            <person name="Montfort J."/>
            <person name="Bouchez O."/>
            <person name="Roques C."/>
            <person name="Iampietro C."/>
            <person name="Lluch J."/>
            <person name="Castinel A."/>
            <person name="Donnadieu C."/>
            <person name="Desvignes T."/>
            <person name="Floi Bucao C."/>
            <person name="Jouanno E."/>
            <person name="Wen M."/>
            <person name="Mejri S."/>
            <person name="Dirks R."/>
            <person name="Jansen H."/>
            <person name="Henkel C."/>
            <person name="Chen W.J."/>
            <person name="Zahm M."/>
            <person name="Cabau C."/>
            <person name="Klopp C."/>
            <person name="Thompson A.W."/>
            <person name="Robinson-Rechavi M."/>
            <person name="Braasch I."/>
            <person name="Lecointre G."/>
            <person name="Bobe J."/>
            <person name="Postlethwait J.H."/>
            <person name="Berthelot C."/>
            <person name="Roest Crollius H."/>
            <person name="Guiguen Y."/>
        </authorList>
    </citation>
    <scope>NUCLEOTIDE SEQUENCE</scope>
    <source>
        <strain evidence="16">WJC10195</strain>
    </source>
</reference>
<dbReference type="FunFam" id="3.90.870.10:FF:000010">
    <property type="entry name" value="Si:ch211-153b23.4"/>
    <property type="match status" value="1"/>
</dbReference>
<evidence type="ECO:0000256" key="8">
    <source>
        <dbReference type="ARBA" id="ARBA00022679"/>
    </source>
</evidence>
<dbReference type="InterPro" id="IPR050156">
    <property type="entry name" value="TC-AMP_synthase_SUA5"/>
</dbReference>
<feature type="transmembrane region" description="Helical" evidence="14">
    <location>
        <begin position="114"/>
        <end position="134"/>
    </location>
</feature>
<keyword evidence="7" id="KW-0963">Cytoplasm</keyword>
<dbReference type="SUPFAM" id="SSF55821">
    <property type="entry name" value="YrdC/RibB"/>
    <property type="match status" value="1"/>
</dbReference>
<dbReference type="GO" id="GO:0016020">
    <property type="term" value="C:membrane"/>
    <property type="evidence" value="ECO:0007669"/>
    <property type="project" value="UniProtKB-SubCell"/>
</dbReference>
<evidence type="ECO:0000256" key="7">
    <source>
        <dbReference type="ARBA" id="ARBA00022490"/>
    </source>
</evidence>
<feature type="transmembrane region" description="Helical" evidence="14">
    <location>
        <begin position="411"/>
        <end position="431"/>
    </location>
</feature>
<feature type="transmembrane region" description="Helical" evidence="14">
    <location>
        <begin position="684"/>
        <end position="704"/>
    </location>
</feature>
<feature type="transmembrane region" description="Helical" evidence="14">
    <location>
        <begin position="141"/>
        <end position="162"/>
    </location>
</feature>
<feature type="domain" description="YrdC-like" evidence="15">
    <location>
        <begin position="738"/>
        <end position="933"/>
    </location>
</feature>
<dbReference type="GO" id="GO:0003725">
    <property type="term" value="F:double-stranded RNA binding"/>
    <property type="evidence" value="ECO:0007669"/>
    <property type="project" value="InterPro"/>
</dbReference>
<feature type="transmembrane region" description="Helical" evidence="14">
    <location>
        <begin position="317"/>
        <end position="336"/>
    </location>
</feature>
<dbReference type="PANTHER" id="PTHR17490:SF14">
    <property type="entry name" value="THREONYLCARBAMOYL-AMP SYNTHASE"/>
    <property type="match status" value="1"/>
</dbReference>
<evidence type="ECO:0000313" key="16">
    <source>
        <dbReference type="EMBL" id="KAJ8351277.1"/>
    </source>
</evidence>
<dbReference type="Proteomes" id="UP001152622">
    <property type="component" value="Chromosome 8"/>
</dbReference>
<feature type="transmembrane region" description="Helical" evidence="14">
    <location>
        <begin position="196"/>
        <end position="229"/>
    </location>
</feature>
<evidence type="ECO:0000259" key="15">
    <source>
        <dbReference type="PROSITE" id="PS51163"/>
    </source>
</evidence>
<evidence type="ECO:0000256" key="14">
    <source>
        <dbReference type="SAM" id="Phobius"/>
    </source>
</evidence>
<dbReference type="InterPro" id="IPR006070">
    <property type="entry name" value="Sua5-like_dom"/>
</dbReference>
<feature type="region of interest" description="Disordered" evidence="13">
    <location>
        <begin position="19"/>
        <end position="39"/>
    </location>
</feature>
<feature type="compositionally biased region" description="Basic and acidic residues" evidence="13">
    <location>
        <begin position="22"/>
        <end position="39"/>
    </location>
</feature>
<proteinExistence type="inferred from homology"/>
<keyword evidence="9 14" id="KW-0812">Transmembrane</keyword>
<feature type="transmembrane region" description="Helical" evidence="14">
    <location>
        <begin position="463"/>
        <end position="488"/>
    </location>
</feature>
<keyword evidence="11 14" id="KW-0472">Membrane</keyword>
<comment type="subcellular location">
    <subcellularLocation>
        <location evidence="2">Cytoplasm</location>
    </subcellularLocation>
    <subcellularLocation>
        <location evidence="1">Membrane</location>
        <topology evidence="1">Multi-pass membrane protein</topology>
    </subcellularLocation>
</comment>
<evidence type="ECO:0000256" key="1">
    <source>
        <dbReference type="ARBA" id="ARBA00004141"/>
    </source>
</evidence>
<evidence type="ECO:0000256" key="6">
    <source>
        <dbReference type="ARBA" id="ARBA00015492"/>
    </source>
</evidence>
<dbReference type="PROSITE" id="PS51163">
    <property type="entry name" value="YRDC"/>
    <property type="match status" value="1"/>
</dbReference>
<feature type="transmembrane region" description="Helical" evidence="14">
    <location>
        <begin position="595"/>
        <end position="613"/>
    </location>
</feature>
<evidence type="ECO:0000256" key="11">
    <source>
        <dbReference type="ARBA" id="ARBA00023136"/>
    </source>
</evidence>
<dbReference type="Gene3D" id="3.90.870.10">
    <property type="entry name" value="DHBP synthase"/>
    <property type="match status" value="1"/>
</dbReference>
<dbReference type="InterPro" id="IPR017945">
    <property type="entry name" value="DHBP_synth_RibB-like_a/b_dom"/>
</dbReference>
<evidence type="ECO:0000256" key="9">
    <source>
        <dbReference type="ARBA" id="ARBA00022692"/>
    </source>
</evidence>
<name>A0A9Q1F4Y2_SYNKA</name>
<evidence type="ECO:0000256" key="12">
    <source>
        <dbReference type="ARBA" id="ARBA00048366"/>
    </source>
</evidence>
<feature type="transmembrane region" description="Helical" evidence="14">
    <location>
        <begin position="241"/>
        <end position="260"/>
    </location>
</feature>